<dbReference type="SUPFAM" id="SSF51269">
    <property type="entry name" value="AFP III-like domain"/>
    <property type="match status" value="1"/>
</dbReference>
<dbReference type="SMART" id="SM00858">
    <property type="entry name" value="SAF"/>
    <property type="match status" value="1"/>
</dbReference>
<dbReference type="EMBL" id="LHUR01000011">
    <property type="protein sequence ID" value="KOA21127.1"/>
    <property type="molecule type" value="Genomic_DNA"/>
</dbReference>
<dbReference type="InterPro" id="IPR013785">
    <property type="entry name" value="Aldolase_TIM"/>
</dbReference>
<dbReference type="GO" id="GO:0047444">
    <property type="term" value="F:N-acylneuraminate-9-phosphate synthase activity"/>
    <property type="evidence" value="ECO:0007669"/>
    <property type="project" value="TreeGrafter"/>
</dbReference>
<gene>
    <name evidence="2" type="primary">legI</name>
    <name evidence="2" type="ORF">CLHOM_07150</name>
</gene>
<protein>
    <submittedName>
        <fullName evidence="2">N,N'-diacetyllegionaminic acid synthase</fullName>
        <ecNumber evidence="2">2.5.1.101</ecNumber>
    </submittedName>
</protein>
<feature type="domain" description="AFP-like" evidence="1">
    <location>
        <begin position="292"/>
        <end position="349"/>
    </location>
</feature>
<evidence type="ECO:0000313" key="2">
    <source>
        <dbReference type="EMBL" id="KOA21127.1"/>
    </source>
</evidence>
<evidence type="ECO:0000259" key="1">
    <source>
        <dbReference type="PROSITE" id="PS50844"/>
    </source>
</evidence>
<dbReference type="AlphaFoldDB" id="A0A0L6ZDV6"/>
<keyword evidence="3" id="KW-1185">Reference proteome</keyword>
<dbReference type="InterPro" id="IPR051690">
    <property type="entry name" value="PseI-like"/>
</dbReference>
<reference evidence="3" key="1">
    <citation type="submission" date="2015-08" db="EMBL/GenBank/DDBJ databases">
        <title>Genome sequence of the strict anaerobe Clostridium homopropionicum LuHBu1 (DSM 5847T).</title>
        <authorList>
            <person name="Poehlein A."/>
            <person name="Beck M."/>
            <person name="Schiel-Bengelsdorf B."/>
            <person name="Bengelsdorf F.R."/>
            <person name="Daniel R."/>
            <person name="Duerre P."/>
        </authorList>
    </citation>
    <scope>NUCLEOTIDE SEQUENCE [LARGE SCALE GENOMIC DNA]</scope>
    <source>
        <strain evidence="3">DSM 5847</strain>
    </source>
</reference>
<proteinExistence type="predicted"/>
<dbReference type="EC" id="2.5.1.101" evidence="2"/>
<keyword evidence="2" id="KW-0808">Transferase</keyword>
<organism evidence="2 3">
    <name type="scientific">Clostridium homopropionicum DSM 5847</name>
    <dbReference type="NCBI Taxonomy" id="1121318"/>
    <lineage>
        <taxon>Bacteria</taxon>
        <taxon>Bacillati</taxon>
        <taxon>Bacillota</taxon>
        <taxon>Clostridia</taxon>
        <taxon>Eubacteriales</taxon>
        <taxon>Clostridiaceae</taxon>
        <taxon>Clostridium</taxon>
    </lineage>
</organism>
<comment type="caution">
    <text evidence="2">The sequence shown here is derived from an EMBL/GenBank/DDBJ whole genome shotgun (WGS) entry which is preliminary data.</text>
</comment>
<dbReference type="PATRIC" id="fig|1121318.3.peg.718"/>
<dbReference type="InterPro" id="IPR013974">
    <property type="entry name" value="SAF"/>
</dbReference>
<dbReference type="PROSITE" id="PS50844">
    <property type="entry name" value="AFP_LIKE"/>
    <property type="match status" value="1"/>
</dbReference>
<dbReference type="InterPro" id="IPR020007">
    <property type="entry name" value="NeuB/NeuA"/>
</dbReference>
<dbReference type="Pfam" id="PF03102">
    <property type="entry name" value="NeuB"/>
    <property type="match status" value="1"/>
</dbReference>
<evidence type="ECO:0000313" key="3">
    <source>
        <dbReference type="Proteomes" id="UP000037043"/>
    </source>
</evidence>
<dbReference type="STRING" id="36844.SAMN04488501_1045"/>
<dbReference type="NCBIfam" id="TIGR03569">
    <property type="entry name" value="NeuB_NnaB"/>
    <property type="match status" value="1"/>
</dbReference>
<dbReference type="InterPro" id="IPR006190">
    <property type="entry name" value="SAF_AFP_Neu5Ac"/>
</dbReference>
<name>A0A0L6ZDV6_9CLOT</name>
<dbReference type="Pfam" id="PF08666">
    <property type="entry name" value="SAF"/>
    <property type="match status" value="1"/>
</dbReference>
<dbReference type="InterPro" id="IPR013132">
    <property type="entry name" value="PseI/NeuA/B-like_N"/>
</dbReference>
<dbReference type="GO" id="GO:0016051">
    <property type="term" value="P:carbohydrate biosynthetic process"/>
    <property type="evidence" value="ECO:0007669"/>
    <property type="project" value="InterPro"/>
</dbReference>
<dbReference type="InterPro" id="IPR057736">
    <property type="entry name" value="SAF_PseI/NeuA/NeuB"/>
</dbReference>
<dbReference type="CDD" id="cd11615">
    <property type="entry name" value="SAF_NeuB_like"/>
    <property type="match status" value="1"/>
</dbReference>
<dbReference type="PANTHER" id="PTHR42966">
    <property type="entry name" value="N-ACETYLNEURAMINATE SYNTHASE"/>
    <property type="match status" value="1"/>
</dbReference>
<dbReference type="Gene3D" id="3.90.1210.10">
    <property type="entry name" value="Antifreeze-like/N-acetylneuraminic acid synthase C-terminal domain"/>
    <property type="match status" value="1"/>
</dbReference>
<dbReference type="InterPro" id="IPR036732">
    <property type="entry name" value="AFP_Neu5c_C_sf"/>
</dbReference>
<sequence length="349" mass="38287">MIIKIGNKTIGNGHPSFIIAEAGVNHNGDIELAKKLIDKAVEAGVDAIKFQTFKSENLVTGYATMAKYQKDNIGSEDSQFNMLKKLELSYEEFINLKNYCDKKDIIFMSTPFDFESADFLNSMGVEAFKVGSGDLTNIPLLEHISKYKKPVILSSGMATLGEIEDAIISLKNIGVEEIAVLHCTSNYPAAIETINLKAMNTIKDAFKIIGGYSDHTVGITIPIAAAALGANIIEKHFTLDKTMEGPDHKASLDPEELKEMVISIRKIETAMGNGIKMFSSSEIDTMAVARKSIVAANDIKQGDIITLKDLNYKRPGNGLSPKYYKTILGKKARKDIKEDEQITLGILQD</sequence>
<dbReference type="SUPFAM" id="SSF51569">
    <property type="entry name" value="Aldolase"/>
    <property type="match status" value="1"/>
</dbReference>
<accession>A0A0L6ZDV6</accession>
<dbReference type="PANTHER" id="PTHR42966:SF1">
    <property type="entry name" value="SIALIC ACID SYNTHASE"/>
    <property type="match status" value="1"/>
</dbReference>
<dbReference type="Gene3D" id="3.20.20.70">
    <property type="entry name" value="Aldolase class I"/>
    <property type="match status" value="1"/>
</dbReference>
<dbReference type="Proteomes" id="UP000037043">
    <property type="component" value="Unassembled WGS sequence"/>
</dbReference>